<accession>A0A9J6C2Y3</accession>
<name>A0A9J6C2Y3_POLVA</name>
<feature type="domain" description="BZIP" evidence="2">
    <location>
        <begin position="277"/>
        <end position="327"/>
    </location>
</feature>
<evidence type="ECO:0000313" key="3">
    <source>
        <dbReference type="EMBL" id="KAG5675870.1"/>
    </source>
</evidence>
<dbReference type="Pfam" id="PF07716">
    <property type="entry name" value="bZIP_2"/>
    <property type="match status" value="1"/>
</dbReference>
<dbReference type="Gene3D" id="1.20.5.170">
    <property type="match status" value="1"/>
</dbReference>
<evidence type="ECO:0000313" key="4">
    <source>
        <dbReference type="Proteomes" id="UP001107558"/>
    </source>
</evidence>
<dbReference type="OrthoDB" id="7735448at2759"/>
<dbReference type="Proteomes" id="UP001107558">
    <property type="component" value="Chromosome 2"/>
</dbReference>
<feature type="region of interest" description="Disordered" evidence="1">
    <location>
        <begin position="135"/>
        <end position="182"/>
    </location>
</feature>
<comment type="caution">
    <text evidence="3">The sequence shown here is derived from an EMBL/GenBank/DDBJ whole genome shotgun (WGS) entry which is preliminary data.</text>
</comment>
<sequence>MNNYSEQMKNIYHNIMIHHHQQLAYAANMMVALSTPKSEPLPATSIIKIEPGLTPQMSPEIQNIGSPSSHATSTSFSLDTEIPREEIEGDIEVIMVRHFQDNLKTLDTTLNGLRGKKFGFRELLELSQSRPTYYPTSTIKRDRTTSCSSSDACTSLNTTTENDQNAKKPKMDNTTNNNADDSFCSDDGRLMIDWNDPEQTEEKIEQPKVHIKKEKDDVNVIRTTHKKVENEYKPSHIRFERLKHMMNKKKPRFNVDNLNLTYHSNMARNFPGTENRTEEQQERRNKNTLAARISRNKNKIYEQVLEKQSMNAMIENINLKRQVSMLRVYANSLMKLSGFADADFCKMWEENIKEMLFDTSE</sequence>
<gene>
    <name evidence="3" type="ORF">PVAND_005738</name>
</gene>
<dbReference type="CDD" id="cd14686">
    <property type="entry name" value="bZIP"/>
    <property type="match status" value="1"/>
</dbReference>
<dbReference type="InterPro" id="IPR046347">
    <property type="entry name" value="bZIP_sf"/>
</dbReference>
<dbReference type="GO" id="GO:0005634">
    <property type="term" value="C:nucleus"/>
    <property type="evidence" value="ECO:0007669"/>
    <property type="project" value="UniProtKB-ARBA"/>
</dbReference>
<dbReference type="SUPFAM" id="SSF57959">
    <property type="entry name" value="Leucine zipper domain"/>
    <property type="match status" value="1"/>
</dbReference>
<evidence type="ECO:0000256" key="1">
    <source>
        <dbReference type="SAM" id="MobiDB-lite"/>
    </source>
</evidence>
<feature type="compositionally biased region" description="Low complexity" evidence="1">
    <location>
        <begin position="145"/>
        <end position="155"/>
    </location>
</feature>
<dbReference type="EMBL" id="JADBJN010000002">
    <property type="protein sequence ID" value="KAG5675870.1"/>
    <property type="molecule type" value="Genomic_DNA"/>
</dbReference>
<dbReference type="GO" id="GO:0003700">
    <property type="term" value="F:DNA-binding transcription factor activity"/>
    <property type="evidence" value="ECO:0007669"/>
    <property type="project" value="InterPro"/>
</dbReference>
<organism evidence="3 4">
    <name type="scientific">Polypedilum vanderplanki</name>
    <name type="common">Sleeping chironomid midge</name>
    <dbReference type="NCBI Taxonomy" id="319348"/>
    <lineage>
        <taxon>Eukaryota</taxon>
        <taxon>Metazoa</taxon>
        <taxon>Ecdysozoa</taxon>
        <taxon>Arthropoda</taxon>
        <taxon>Hexapoda</taxon>
        <taxon>Insecta</taxon>
        <taxon>Pterygota</taxon>
        <taxon>Neoptera</taxon>
        <taxon>Endopterygota</taxon>
        <taxon>Diptera</taxon>
        <taxon>Nematocera</taxon>
        <taxon>Chironomoidea</taxon>
        <taxon>Chironomidae</taxon>
        <taxon>Chironominae</taxon>
        <taxon>Polypedilum</taxon>
        <taxon>Polypedilum</taxon>
    </lineage>
</organism>
<reference evidence="3" key="1">
    <citation type="submission" date="2021-03" db="EMBL/GenBank/DDBJ databases">
        <title>Chromosome level genome of the anhydrobiotic midge Polypedilum vanderplanki.</title>
        <authorList>
            <person name="Yoshida Y."/>
            <person name="Kikawada T."/>
            <person name="Gusev O."/>
        </authorList>
    </citation>
    <scope>NUCLEOTIDE SEQUENCE</scope>
    <source>
        <strain evidence="3">NIAS01</strain>
        <tissue evidence="3">Whole body or cell culture</tissue>
    </source>
</reference>
<dbReference type="InterPro" id="IPR004827">
    <property type="entry name" value="bZIP"/>
</dbReference>
<proteinExistence type="predicted"/>
<protein>
    <recommendedName>
        <fullName evidence="2">BZIP domain-containing protein</fullName>
    </recommendedName>
</protein>
<evidence type="ECO:0000259" key="2">
    <source>
        <dbReference type="Pfam" id="PF07716"/>
    </source>
</evidence>
<dbReference type="AlphaFoldDB" id="A0A9J6C2Y3"/>
<keyword evidence="4" id="KW-1185">Reference proteome</keyword>